<dbReference type="PANTHER" id="PTHR36573">
    <property type="entry name" value="INTERMEMBRANE PHOSPHOLIPID TRANSPORT SYSTEM BINDING PROTEIN MLAC"/>
    <property type="match status" value="1"/>
</dbReference>
<dbReference type="KEGG" id="ptx:ABW99_18355"/>
<dbReference type="AlphaFoldDB" id="A0A0G3EV20"/>
<reference evidence="3" key="1">
    <citation type="submission" date="2015-06" db="EMBL/GenBank/DDBJ databases">
        <authorList>
            <person name="Lim Y.L."/>
            <person name="Ee R."/>
            <person name="Yong D."/>
            <person name="How K.Y."/>
            <person name="Yin W.F."/>
            <person name="Chan K.G."/>
        </authorList>
    </citation>
    <scope>NUCLEOTIDE SEQUENCE [LARGE SCALE GENOMIC DNA]</scope>
    <source>
        <strain evidence="3">DSM 25325</strain>
    </source>
</reference>
<evidence type="ECO:0000313" key="2">
    <source>
        <dbReference type="EMBL" id="AKJ69874.1"/>
    </source>
</evidence>
<evidence type="ECO:0008006" key="4">
    <source>
        <dbReference type="Google" id="ProtNLM"/>
    </source>
</evidence>
<dbReference type="STRING" id="445709.ABW99_18355"/>
<name>A0A0G3EV20_9BURK</name>
<dbReference type="OrthoDB" id="9798905at2"/>
<protein>
    <recommendedName>
        <fullName evidence="4">Toluene tolerance protein</fullName>
    </recommendedName>
</protein>
<proteinExistence type="predicted"/>
<keyword evidence="3" id="KW-1185">Reference proteome</keyword>
<dbReference type="PANTHER" id="PTHR36573:SF1">
    <property type="entry name" value="INTERMEMBRANE PHOSPHOLIPID TRANSPORT SYSTEM BINDING PROTEIN MLAC"/>
    <property type="match status" value="1"/>
</dbReference>
<dbReference type="PIRSF" id="PIRSF004649">
    <property type="entry name" value="MlaC"/>
    <property type="match status" value="1"/>
</dbReference>
<gene>
    <name evidence="2" type="ORF">ABW99_18355</name>
</gene>
<keyword evidence="1" id="KW-0732">Signal</keyword>
<sequence length="205" mass="23065">MKKFFLIPVISFFIAGAALAQNNLGPEDLVKQTVNEVMAAVKADKSIQAGDIQHISELVQEKILPHADFQRTTRLVMGRNWNKATPEQQQQITEQFKQLLIHTYSGAIAQIRNQTVTYLPYRGQPGDTDAVIRTQVVNNGQPIEIDYRLEKTPAGWKVYDINVLGAWLIQAYRDQFTQQISEHGVSGLLSFLTERNRQLASGTAN</sequence>
<dbReference type="Gene3D" id="1.10.10.640">
    <property type="entry name" value="phospholipid-binding protein"/>
    <property type="match status" value="1"/>
</dbReference>
<dbReference type="RefSeq" id="WP_047215781.1">
    <property type="nucleotide sequence ID" value="NZ_CP011568.3"/>
</dbReference>
<dbReference type="EMBL" id="CP011568">
    <property type="protein sequence ID" value="AKJ69874.1"/>
    <property type="molecule type" value="Genomic_DNA"/>
</dbReference>
<feature type="signal peptide" evidence="1">
    <location>
        <begin position="1"/>
        <end position="20"/>
    </location>
</feature>
<evidence type="ECO:0000256" key="1">
    <source>
        <dbReference type="SAM" id="SignalP"/>
    </source>
</evidence>
<dbReference type="Proteomes" id="UP000036700">
    <property type="component" value="Chromosome"/>
</dbReference>
<evidence type="ECO:0000313" key="3">
    <source>
        <dbReference type="Proteomes" id="UP000036700"/>
    </source>
</evidence>
<dbReference type="Gene3D" id="3.10.450.50">
    <property type="match status" value="1"/>
</dbReference>
<dbReference type="InterPro" id="IPR008869">
    <property type="entry name" value="MlaC/ttg2D"/>
</dbReference>
<dbReference type="PATRIC" id="fig|445709.3.peg.3865"/>
<dbReference type="Pfam" id="PF05494">
    <property type="entry name" value="MlaC"/>
    <property type="match status" value="1"/>
</dbReference>
<organism evidence="2 3">
    <name type="scientific">Pandoraea thiooxydans</name>
    <dbReference type="NCBI Taxonomy" id="445709"/>
    <lineage>
        <taxon>Bacteria</taxon>
        <taxon>Pseudomonadati</taxon>
        <taxon>Pseudomonadota</taxon>
        <taxon>Betaproteobacteria</taxon>
        <taxon>Burkholderiales</taxon>
        <taxon>Burkholderiaceae</taxon>
        <taxon>Pandoraea</taxon>
    </lineage>
</organism>
<feature type="chain" id="PRO_5002553619" description="Toluene tolerance protein" evidence="1">
    <location>
        <begin position="21"/>
        <end position="205"/>
    </location>
</feature>
<accession>A0A0G3EV20</accession>